<sequence length="254" mass="29262">MRAFVVLMISAICNHTPCRAFGIPWDCREVPECSSSERLTTCDATSERKEQLCPKTQDKPCTKSQYYCKCKDGLRRLDDRQCVQYKDCVTRSFDILQFLQDRMTIYFVGLTNGFYNGPPFVCMKSTYTFTIDGGKAVHRDLMYYQDTNPDERWVRRTFPLILSLDPTKEHFLQVAPYGPEPQDIKLRGSFEGVHGNRKCLILGGKSRESYKCPMWAKEDAFGPLSEECKFIFEQHCNSPNITVRELDGDCTGPF</sequence>
<keyword evidence="1" id="KW-0732">Signal</keyword>
<dbReference type="InterPro" id="IPR012674">
    <property type="entry name" value="Calycin"/>
</dbReference>
<dbReference type="SUPFAM" id="SSF50814">
    <property type="entry name" value="Lipocalins"/>
    <property type="match status" value="1"/>
</dbReference>
<evidence type="ECO:0000313" key="2">
    <source>
        <dbReference type="EMBL" id="AAV66334.1"/>
    </source>
</evidence>
<feature type="chain" id="PRO_5004261817" evidence="1">
    <location>
        <begin position="21"/>
        <end position="254"/>
    </location>
</feature>
<protein>
    <submittedName>
        <fullName evidence="2">p29</fullName>
    </submittedName>
</protein>
<organism evidence="2">
    <name type="scientific">Hyalomma asiaticum asiaticum</name>
    <name type="common">Tick</name>
    <dbReference type="NCBI Taxonomy" id="266039"/>
    <lineage>
        <taxon>Eukaryota</taxon>
        <taxon>Metazoa</taxon>
        <taxon>Ecdysozoa</taxon>
        <taxon>Arthropoda</taxon>
        <taxon>Chelicerata</taxon>
        <taxon>Arachnida</taxon>
        <taxon>Acari</taxon>
        <taxon>Parasitiformes</taxon>
        <taxon>Ixodida</taxon>
        <taxon>Ixodoidea</taxon>
        <taxon>Ixodidae</taxon>
        <taxon>Hyalomminae</taxon>
        <taxon>Hyalomma</taxon>
    </lineage>
</organism>
<dbReference type="Gene3D" id="2.40.128.20">
    <property type="match status" value="1"/>
</dbReference>
<evidence type="ECO:0000256" key="1">
    <source>
        <dbReference type="SAM" id="SignalP"/>
    </source>
</evidence>
<proteinExistence type="evidence at transcript level"/>
<reference evidence="2" key="1">
    <citation type="submission" date="2004-10" db="EMBL/GenBank/DDBJ databases">
        <title>Cloning of the cDNA encoding a 29 kDa protein from Hyalomma asiaticum asiaticum.</title>
        <authorList>
            <person name="Cheng T."/>
            <person name="Zhou J."/>
            <person name="Wang Y."/>
        </authorList>
    </citation>
    <scope>NUCLEOTIDE SEQUENCE</scope>
</reference>
<accession>Q5RLZ3</accession>
<dbReference type="EMBL" id="AY803896">
    <property type="protein sequence ID" value="AAV66334.1"/>
    <property type="molecule type" value="mRNA"/>
</dbReference>
<feature type="signal peptide" evidence="1">
    <location>
        <begin position="1"/>
        <end position="20"/>
    </location>
</feature>
<name>Q5RLZ3_HYAAS</name>
<dbReference type="AlphaFoldDB" id="Q5RLZ3"/>